<name>A0A167CVM2_METRR</name>
<dbReference type="STRING" id="1081105.A0A167CVM2"/>
<dbReference type="OrthoDB" id="3595023at2759"/>
<evidence type="ECO:0000313" key="2">
    <source>
        <dbReference type="Proteomes" id="UP000243498"/>
    </source>
</evidence>
<keyword evidence="2" id="KW-1185">Reference proteome</keyword>
<evidence type="ECO:0000313" key="1">
    <source>
        <dbReference type="EMBL" id="OAA41629.1"/>
    </source>
</evidence>
<reference evidence="1 2" key="1">
    <citation type="journal article" date="2016" name="Genome Biol. Evol.">
        <title>Divergent and convergent evolution of fungal pathogenicity.</title>
        <authorList>
            <person name="Shang Y."/>
            <person name="Xiao G."/>
            <person name="Zheng P."/>
            <person name="Cen K."/>
            <person name="Zhan S."/>
            <person name="Wang C."/>
        </authorList>
    </citation>
    <scope>NUCLEOTIDE SEQUENCE [LARGE SCALE GENOMIC DNA]</scope>
    <source>
        <strain evidence="1 2">RCEF 4871</strain>
    </source>
</reference>
<evidence type="ECO:0008006" key="3">
    <source>
        <dbReference type="Google" id="ProtNLM"/>
    </source>
</evidence>
<dbReference type="Proteomes" id="UP000243498">
    <property type="component" value="Unassembled WGS sequence"/>
</dbReference>
<dbReference type="EMBL" id="AZHC01000015">
    <property type="protein sequence ID" value="OAA41629.1"/>
    <property type="molecule type" value="Genomic_DNA"/>
</dbReference>
<gene>
    <name evidence="1" type="ORF">NOR_05137</name>
</gene>
<comment type="caution">
    <text evidence="1">The sequence shown here is derived from an EMBL/GenBank/DDBJ whole genome shotgun (WGS) entry which is preliminary data.</text>
</comment>
<sequence>MATPNSYQARLVALQKVVDGQAEQIHELTRRCVELSSRTPQNDYMPLAVPPPAGTAYQKRKPLLIGAPYDGDKANFPAWRSLISHKLRTDEQFIGDACKQWDFIFQNLSSKVQSQVAPFFKLDDSVNYKPTDFLDYLASMYTELHQEEMALTELDHMEQRGNESFADFLVRFENKMALAGCIDWPDALKLAKLRRSLNEQMQHRIIGAGVSRTSYPLAVERLRSVAVDIECYRLEKKFRKRRNGNSQR</sequence>
<organism evidence="1 2">
    <name type="scientific">Metarhizium rileyi (strain RCEF 4871)</name>
    <name type="common">Nomuraea rileyi</name>
    <dbReference type="NCBI Taxonomy" id="1649241"/>
    <lineage>
        <taxon>Eukaryota</taxon>
        <taxon>Fungi</taxon>
        <taxon>Dikarya</taxon>
        <taxon>Ascomycota</taxon>
        <taxon>Pezizomycotina</taxon>
        <taxon>Sordariomycetes</taxon>
        <taxon>Hypocreomycetidae</taxon>
        <taxon>Hypocreales</taxon>
        <taxon>Clavicipitaceae</taxon>
        <taxon>Metarhizium</taxon>
    </lineage>
</organism>
<proteinExistence type="predicted"/>
<protein>
    <recommendedName>
        <fullName evidence="3">Retrotransposon gag domain-containing protein</fullName>
    </recommendedName>
</protein>
<accession>A0A167CVM2</accession>
<dbReference type="AlphaFoldDB" id="A0A167CVM2"/>